<protein>
    <recommendedName>
        <fullName evidence="4">Secreted protein</fullName>
    </recommendedName>
</protein>
<accession>A0A9P9BGM5</accession>
<comment type="caution">
    <text evidence="2">The sequence shown here is derived from an EMBL/GenBank/DDBJ whole genome shotgun (WGS) entry which is preliminary data.</text>
</comment>
<organism evidence="2 3">
    <name type="scientific">Microdochium trichocladiopsis</name>
    <dbReference type="NCBI Taxonomy" id="1682393"/>
    <lineage>
        <taxon>Eukaryota</taxon>
        <taxon>Fungi</taxon>
        <taxon>Dikarya</taxon>
        <taxon>Ascomycota</taxon>
        <taxon>Pezizomycotina</taxon>
        <taxon>Sordariomycetes</taxon>
        <taxon>Xylariomycetidae</taxon>
        <taxon>Xylariales</taxon>
        <taxon>Microdochiaceae</taxon>
        <taxon>Microdochium</taxon>
    </lineage>
</organism>
<sequence length="130" mass="13972">MVLGYVCLCLRPAMSLGCYRGWTGGQYGRGASSLSRYGTRFSQSGIVSVPTWGGSYSARTGSVSVSASLVASSISPQLWRRRDSYASRASRSEPVTAGYSESGTLRLASPTVRFPLVRTRGGRLLRQPIL</sequence>
<dbReference type="Proteomes" id="UP000756346">
    <property type="component" value="Unassembled WGS sequence"/>
</dbReference>
<proteinExistence type="predicted"/>
<feature type="non-terminal residue" evidence="2">
    <location>
        <position position="130"/>
    </location>
</feature>
<keyword evidence="3" id="KW-1185">Reference proteome</keyword>
<feature type="chain" id="PRO_5040302981" description="Secreted protein" evidence="1">
    <location>
        <begin position="16"/>
        <end position="130"/>
    </location>
</feature>
<name>A0A9P9BGM5_9PEZI</name>
<dbReference type="GeneID" id="70185180"/>
<dbReference type="RefSeq" id="XP_046005816.1">
    <property type="nucleotide sequence ID" value="XM_046155634.1"/>
</dbReference>
<gene>
    <name evidence="2" type="ORF">B0I36DRAFT_337014</name>
</gene>
<evidence type="ECO:0000313" key="2">
    <source>
        <dbReference type="EMBL" id="KAH7016192.1"/>
    </source>
</evidence>
<evidence type="ECO:0008006" key="4">
    <source>
        <dbReference type="Google" id="ProtNLM"/>
    </source>
</evidence>
<evidence type="ECO:0000313" key="3">
    <source>
        <dbReference type="Proteomes" id="UP000756346"/>
    </source>
</evidence>
<reference evidence="2" key="1">
    <citation type="journal article" date="2021" name="Nat. Commun.">
        <title>Genetic determinants of endophytism in the Arabidopsis root mycobiome.</title>
        <authorList>
            <person name="Mesny F."/>
            <person name="Miyauchi S."/>
            <person name="Thiergart T."/>
            <person name="Pickel B."/>
            <person name="Atanasova L."/>
            <person name="Karlsson M."/>
            <person name="Huettel B."/>
            <person name="Barry K.W."/>
            <person name="Haridas S."/>
            <person name="Chen C."/>
            <person name="Bauer D."/>
            <person name="Andreopoulos W."/>
            <person name="Pangilinan J."/>
            <person name="LaButti K."/>
            <person name="Riley R."/>
            <person name="Lipzen A."/>
            <person name="Clum A."/>
            <person name="Drula E."/>
            <person name="Henrissat B."/>
            <person name="Kohler A."/>
            <person name="Grigoriev I.V."/>
            <person name="Martin F.M."/>
            <person name="Hacquard S."/>
        </authorList>
    </citation>
    <scope>NUCLEOTIDE SEQUENCE</scope>
    <source>
        <strain evidence="2">MPI-CAGE-CH-0230</strain>
    </source>
</reference>
<dbReference type="AlphaFoldDB" id="A0A9P9BGM5"/>
<feature type="signal peptide" evidence="1">
    <location>
        <begin position="1"/>
        <end position="15"/>
    </location>
</feature>
<evidence type="ECO:0000256" key="1">
    <source>
        <dbReference type="SAM" id="SignalP"/>
    </source>
</evidence>
<dbReference type="EMBL" id="JAGTJQ010000012">
    <property type="protein sequence ID" value="KAH7016192.1"/>
    <property type="molecule type" value="Genomic_DNA"/>
</dbReference>
<keyword evidence="1" id="KW-0732">Signal</keyword>